<dbReference type="EMBL" id="JBIENY010000517">
    <property type="protein sequence ID" value="MFG6300818.1"/>
    <property type="molecule type" value="Genomic_DNA"/>
</dbReference>
<feature type="transmembrane region" description="Helical" evidence="1">
    <location>
        <begin position="5"/>
        <end position="26"/>
    </location>
</feature>
<proteinExistence type="predicted"/>
<keyword evidence="1" id="KW-1133">Transmembrane helix</keyword>
<evidence type="ECO:0000313" key="2">
    <source>
        <dbReference type="EMBL" id="MFG6300818.1"/>
    </source>
</evidence>
<organism evidence="2 3">
    <name type="scientific">Streptomyces rochei</name>
    <name type="common">Streptomyces parvullus</name>
    <dbReference type="NCBI Taxonomy" id="1928"/>
    <lineage>
        <taxon>Bacteria</taxon>
        <taxon>Bacillati</taxon>
        <taxon>Actinomycetota</taxon>
        <taxon>Actinomycetes</taxon>
        <taxon>Kitasatosporales</taxon>
        <taxon>Streptomycetaceae</taxon>
        <taxon>Streptomyces</taxon>
        <taxon>Streptomyces rochei group</taxon>
    </lineage>
</organism>
<reference evidence="2 3" key="1">
    <citation type="submission" date="2024-10" db="EMBL/GenBank/DDBJ databases">
        <title>Draft genome assembly of a novel steroid transforming actinomycete isolated from African clawed frog Xenopus laevis.</title>
        <authorList>
            <person name="Bragin E."/>
            <person name="Kollerov V."/>
            <person name="Donova M.V."/>
        </authorList>
    </citation>
    <scope>NUCLEOTIDE SEQUENCE [LARGE SCALE GENOMIC DNA]</scope>
    <source>
        <strain evidence="2 3">MTOC-St3</strain>
    </source>
</reference>
<accession>A0ABW7ECN2</accession>
<protein>
    <submittedName>
        <fullName evidence="2">Uncharacterized protein</fullName>
    </submittedName>
</protein>
<comment type="caution">
    <text evidence="2">The sequence shown here is derived from an EMBL/GenBank/DDBJ whole genome shotgun (WGS) entry which is preliminary data.</text>
</comment>
<sequence length="83" mass="8984">WEGVILFLILACDVLFWTFVVGGLAARYPAGWRILGGALLLCVPGIAVSRLNLASSCLRELSSDSMRQRAVRSHRRAAVSPDG</sequence>
<gene>
    <name evidence="2" type="ORF">ACGU38_36400</name>
</gene>
<evidence type="ECO:0000313" key="3">
    <source>
        <dbReference type="Proteomes" id="UP001605990"/>
    </source>
</evidence>
<feature type="non-terminal residue" evidence="2">
    <location>
        <position position="1"/>
    </location>
</feature>
<keyword evidence="1" id="KW-0812">Transmembrane</keyword>
<keyword evidence="1" id="KW-0472">Membrane</keyword>
<dbReference type="Proteomes" id="UP001605990">
    <property type="component" value="Unassembled WGS sequence"/>
</dbReference>
<evidence type="ECO:0000256" key="1">
    <source>
        <dbReference type="SAM" id="Phobius"/>
    </source>
</evidence>
<keyword evidence="3" id="KW-1185">Reference proteome</keyword>
<name>A0ABW7ECN2_STRRO</name>